<sequence>MRLSPSPCACHSRLYSSYLNKWSRGRRRATISCAQHHHSGDGARRPTLILPGFLQGAVSYQSLQDALAPYSAGVSILPIAQTDWIPALQGKPFDWYLDLLDEEADKLLDGAESNKLNIVAHSAGGWLLRIWLCEHTYHGKVYSRRDRVASAVCLGSPHASTELYPFGRVEENRLGESPDMSDEARGSSLQFARSFGAGDDILTCVCGTSVTATTPSVNSLIENFDGVLASFTYQSNLPKGASTEGVRGDGVTPVDVSFTSNARRVVEVDATHDASSYANTVHLWIDDLLM</sequence>
<evidence type="ECO:0000313" key="2">
    <source>
        <dbReference type="Proteomes" id="UP000660262"/>
    </source>
</evidence>
<dbReference type="EMBL" id="BNJQ01000006">
    <property type="protein sequence ID" value="GHP03992.1"/>
    <property type="molecule type" value="Genomic_DNA"/>
</dbReference>
<protein>
    <recommendedName>
        <fullName evidence="3">GPI inositol-deacylase</fullName>
    </recommendedName>
</protein>
<dbReference type="PANTHER" id="PTHR47909:SF2">
    <property type="entry name" value="GPI INOSITOL-DEACYLASE"/>
    <property type="match status" value="1"/>
</dbReference>
<dbReference type="OrthoDB" id="348976at2759"/>
<dbReference type="Proteomes" id="UP000660262">
    <property type="component" value="Unassembled WGS sequence"/>
</dbReference>
<keyword evidence="2" id="KW-1185">Reference proteome</keyword>
<accession>A0A830HBF8</accession>
<comment type="caution">
    <text evidence="1">The sequence shown here is derived from an EMBL/GenBank/DDBJ whole genome shotgun (WGS) entry which is preliminary data.</text>
</comment>
<evidence type="ECO:0000313" key="1">
    <source>
        <dbReference type="EMBL" id="GHP03992.1"/>
    </source>
</evidence>
<name>A0A830HBF8_9CHLO</name>
<organism evidence="1 2">
    <name type="scientific">Pycnococcus provasolii</name>
    <dbReference type="NCBI Taxonomy" id="41880"/>
    <lineage>
        <taxon>Eukaryota</taxon>
        <taxon>Viridiplantae</taxon>
        <taxon>Chlorophyta</taxon>
        <taxon>Pseudoscourfieldiophyceae</taxon>
        <taxon>Pseudoscourfieldiales</taxon>
        <taxon>Pycnococcaceae</taxon>
        <taxon>Pycnococcus</taxon>
    </lineage>
</organism>
<reference evidence="1" key="1">
    <citation type="submission" date="2020-10" db="EMBL/GenBank/DDBJ databases">
        <title>Unveiling of a novel bifunctional photoreceptor, Dualchrome1, isolated from a cosmopolitan green alga.</title>
        <authorList>
            <person name="Suzuki S."/>
            <person name="Kawachi M."/>
        </authorList>
    </citation>
    <scope>NUCLEOTIDE SEQUENCE</scope>
    <source>
        <strain evidence="1">NIES 2893</strain>
    </source>
</reference>
<gene>
    <name evidence="1" type="ORF">PPROV_000274600</name>
</gene>
<evidence type="ECO:0008006" key="3">
    <source>
        <dbReference type="Google" id="ProtNLM"/>
    </source>
</evidence>
<dbReference type="AlphaFoldDB" id="A0A830HBF8"/>
<proteinExistence type="predicted"/>
<dbReference type="PANTHER" id="PTHR47909">
    <property type="entry name" value="ALPHA/BETA-HYDROLASES SUPERFAMILY PROTEIN"/>
    <property type="match status" value="1"/>
</dbReference>
<dbReference type="SUPFAM" id="SSF53474">
    <property type="entry name" value="alpha/beta-Hydrolases"/>
    <property type="match status" value="1"/>
</dbReference>
<dbReference type="Gene3D" id="3.40.50.1820">
    <property type="entry name" value="alpha/beta hydrolase"/>
    <property type="match status" value="1"/>
</dbReference>
<dbReference type="InterPro" id="IPR029058">
    <property type="entry name" value="AB_hydrolase_fold"/>
</dbReference>